<gene>
    <name evidence="2" type="ORF">D2E76_27850</name>
</gene>
<protein>
    <recommendedName>
        <fullName evidence="4">Scaffolding protein</fullName>
    </recommendedName>
</protein>
<accession>A0ABD7HG69</accession>
<dbReference type="Proteomes" id="UP000284557">
    <property type="component" value="Unassembled WGS sequence"/>
</dbReference>
<evidence type="ECO:0000256" key="1">
    <source>
        <dbReference type="SAM" id="MobiDB-lite"/>
    </source>
</evidence>
<evidence type="ECO:0000313" key="3">
    <source>
        <dbReference type="Proteomes" id="UP000284557"/>
    </source>
</evidence>
<dbReference type="RefSeq" id="WP_119596641.1">
    <property type="nucleotide sequence ID" value="NZ_QXBN01000059.1"/>
</dbReference>
<organism evidence="2 3">
    <name type="scientific">Mycobacteroides abscessus</name>
    <dbReference type="NCBI Taxonomy" id="36809"/>
    <lineage>
        <taxon>Bacteria</taxon>
        <taxon>Bacillati</taxon>
        <taxon>Actinomycetota</taxon>
        <taxon>Actinomycetes</taxon>
        <taxon>Mycobacteriales</taxon>
        <taxon>Mycobacteriaceae</taxon>
        <taxon>Mycobacteroides</taxon>
    </lineage>
</organism>
<sequence>MANDDTDVLDTDTDAETGTDTETDDTAEEVSDDAAKDETGEQSGKAGSEAARYRRRLRETEAERDALRTQLAAQHESLLAGVIEPKLVRAAGFDPAEALDDNGVFDPDKAADLARRTNGELGLGPRRPLPVSVAGQSRDRDRGAPRRLAGAFSPENLHRG</sequence>
<name>A0ABD7HG69_9MYCO</name>
<evidence type="ECO:0000313" key="2">
    <source>
        <dbReference type="EMBL" id="RIT26819.1"/>
    </source>
</evidence>
<comment type="caution">
    <text evidence="2">The sequence shown here is derived from an EMBL/GenBank/DDBJ whole genome shotgun (WGS) entry which is preliminary data.</text>
</comment>
<feature type="region of interest" description="Disordered" evidence="1">
    <location>
        <begin position="1"/>
        <end position="64"/>
    </location>
</feature>
<feature type="region of interest" description="Disordered" evidence="1">
    <location>
        <begin position="115"/>
        <end position="160"/>
    </location>
</feature>
<proteinExistence type="predicted"/>
<feature type="compositionally biased region" description="Acidic residues" evidence="1">
    <location>
        <begin position="1"/>
        <end position="32"/>
    </location>
</feature>
<reference evidence="2 3" key="1">
    <citation type="submission" date="2018-08" db="EMBL/GenBank/DDBJ databases">
        <title>Linezolid Resistance in Mycobacterium abscessus: MIC Distribution and Comprehensive Investigation of Resistance Mechanisms.</title>
        <authorList>
            <person name="Ye M."/>
            <person name="Xu L."/>
            <person name="Zou Y."/>
            <person name="Li B."/>
            <person name="Guo Q."/>
            <person name="Zhang Y."/>
            <person name="Zhan M."/>
            <person name="Xu B."/>
            <person name="Yu F."/>
            <person name="Zhang Z."/>
            <person name="Chu H."/>
        </authorList>
    </citation>
    <scope>NUCLEOTIDE SEQUENCE [LARGE SCALE GENOMIC DNA]</scope>
    <source>
        <strain evidence="2 3">G143</strain>
    </source>
</reference>
<evidence type="ECO:0008006" key="4">
    <source>
        <dbReference type="Google" id="ProtNLM"/>
    </source>
</evidence>
<dbReference type="AlphaFoldDB" id="A0ABD7HG69"/>
<dbReference type="EMBL" id="QXBN01000059">
    <property type="protein sequence ID" value="RIT26819.1"/>
    <property type="molecule type" value="Genomic_DNA"/>
</dbReference>